<dbReference type="InterPro" id="IPR050680">
    <property type="entry name" value="YpeA/RimI_acetyltransf"/>
</dbReference>
<dbReference type="GO" id="GO:0016747">
    <property type="term" value="F:acyltransferase activity, transferring groups other than amino-acyl groups"/>
    <property type="evidence" value="ECO:0007669"/>
    <property type="project" value="InterPro"/>
</dbReference>
<dbReference type="KEGG" id="vg:29069230"/>
<evidence type="ECO:0000313" key="5">
    <source>
        <dbReference type="Proteomes" id="UP000203302"/>
    </source>
</evidence>
<dbReference type="InterPro" id="IPR000182">
    <property type="entry name" value="GNAT_dom"/>
</dbReference>
<dbReference type="SUPFAM" id="SSF55729">
    <property type="entry name" value="Acyl-CoA N-acyltransferases (Nat)"/>
    <property type="match status" value="1"/>
</dbReference>
<dbReference type="OrthoDB" id="18429at10239"/>
<evidence type="ECO:0000313" key="4">
    <source>
        <dbReference type="EMBL" id="ANZ49190.1"/>
    </source>
</evidence>
<keyword evidence="2" id="KW-0012">Acyltransferase</keyword>
<dbReference type="EMBL" id="KX397368">
    <property type="protein sequence ID" value="ANZ49190.1"/>
    <property type="molecule type" value="Genomic_DNA"/>
</dbReference>
<dbReference type="PROSITE" id="PS51186">
    <property type="entry name" value="GNAT"/>
    <property type="match status" value="1"/>
</dbReference>
<keyword evidence="1 4" id="KW-0808">Transferase</keyword>
<proteinExistence type="predicted"/>
<dbReference type="CDD" id="cd04301">
    <property type="entry name" value="NAT_SF"/>
    <property type="match status" value="1"/>
</dbReference>
<feature type="domain" description="N-acetyltransferase" evidence="3">
    <location>
        <begin position="19"/>
        <end position="158"/>
    </location>
</feature>
<dbReference type="Proteomes" id="UP000203302">
    <property type="component" value="Segment"/>
</dbReference>
<evidence type="ECO:0000256" key="2">
    <source>
        <dbReference type="ARBA" id="ARBA00023315"/>
    </source>
</evidence>
<organism evidence="4 5">
    <name type="scientific">Erwinia phage vB_EamM_Huxley</name>
    <dbReference type="NCBI Taxonomy" id="1883373"/>
    <lineage>
        <taxon>Viruses</taxon>
        <taxon>Duplodnaviria</taxon>
        <taxon>Heunggongvirae</taxon>
        <taxon>Uroviricota</taxon>
        <taxon>Caudoviricetes</taxon>
        <taxon>Chimalliviridae</taxon>
        <taxon>Machinavirus</taxon>
        <taxon>Machinavirus machina</taxon>
    </lineage>
</organism>
<gene>
    <name evidence="4" type="ORF">HUXLEY_108</name>
</gene>
<dbReference type="Gene3D" id="3.40.630.30">
    <property type="match status" value="1"/>
</dbReference>
<evidence type="ECO:0000256" key="1">
    <source>
        <dbReference type="ARBA" id="ARBA00022679"/>
    </source>
</evidence>
<dbReference type="GeneID" id="29069230"/>
<dbReference type="RefSeq" id="YP_009293076.1">
    <property type="nucleotide sequence ID" value="NC_031127.1"/>
</dbReference>
<dbReference type="Pfam" id="PF00583">
    <property type="entry name" value="Acetyltransf_1"/>
    <property type="match status" value="1"/>
</dbReference>
<evidence type="ECO:0000259" key="3">
    <source>
        <dbReference type="PROSITE" id="PS51186"/>
    </source>
</evidence>
<reference evidence="5" key="1">
    <citation type="submission" date="2016-06" db="EMBL/GenBank/DDBJ databases">
        <authorList>
            <person name="Berg J.A."/>
            <person name="Grossarth S.E."/>
            <person name="Jarvis T.M."/>
            <person name="Merrill B.D."/>
            <person name="Breakwell D.P."/>
            <person name="Hope S."/>
            <person name="Grose J.H."/>
        </authorList>
    </citation>
    <scope>NUCLEOTIDE SEQUENCE [LARGE SCALE GENOMIC DNA]</scope>
</reference>
<dbReference type="InterPro" id="IPR016181">
    <property type="entry name" value="Acyl_CoA_acyltransferase"/>
</dbReference>
<dbReference type="PANTHER" id="PTHR43420">
    <property type="entry name" value="ACETYLTRANSFERASE"/>
    <property type="match status" value="1"/>
</dbReference>
<accession>A0A1B2ID31</accession>
<sequence length="158" mass="17950">MKVVLVSKLTSRLGQKFHAELTDLHNSLYNDQQARLKDLNGRSGFNEIDDVSEVWSEGQQAAVAVDDEGRAVGFLSFSIQTGRSNMGSKWLWIYNFYVNNDQRGKGVGLLLMNAVRDHGKAKGCGFMQLYVLDNNQQAIAMYQKFGFRTEYRDMVKEI</sequence>
<protein>
    <submittedName>
        <fullName evidence="4">Putative GNAT family acetyltransferase</fullName>
    </submittedName>
</protein>
<name>A0A1B2ID31_9CAUD</name>